<proteinExistence type="predicted"/>
<evidence type="ECO:0000313" key="2">
    <source>
        <dbReference type="EMBL" id="PIN20170.1"/>
    </source>
</evidence>
<sequence length="1007" mass="111002">MSLQDEDRRSLEEGSEKNDVVPMNLKISYSREYLLSLSNLDICKKLPSGFDQSLISEFEDALIRLPDRPGIPGSQSLQGFRRNEYSSSPPTRGTAGNYSRGIYGKWESRGRSDRDSDSQSDRDSDSGRRYGHQSRRSWQTPEHDGLLGSGSFPRPSGYTAGISALKGRANEQNQLIRSNEPYHPPRPYKAVPHSRRDTDSYNDETFGSIECASEDRAEEERRRRASFEMMRKEQQKALQDKQKLNLEKHKAGDVSDIFEEEKGLPVRNNELEVSAATLNLSSDLEKSSFASHAPASRPLVPPGFKSNSVEKSSGLTPLIHSPLLEVVKPVAGESLVDPDTNRGLNTSDGLERQLSRENSIVGGQPAEKIEQNLLLNNGESVNVHVRLDVSIAKPGVEDQLLHVSSKLDSEDPEITELNVVEDKTVRDSNRTSILEKLFGSTLSVNDAHSSSPEHHDSKTDDTWSPKSVQSSKFAQWFFEEETKAAADVSAARPNDLLSLIVSGDKADGVADQVCINNKKEAVPTVLTCEDLEQSILSEYSAKTTNARPVSESWSATATETEQTSANVDDHASLQLLSMLQKSNTNVNSGVDFNLDERRLVSQELDTARVVNEPKGEENGKISANMGNALTLETLFGSAFMKELQSIEAPLSLQRGSIGSARVDATEPRGLPFPVADNGISSPMIDKSGLQKQTSNHRQHAKLSETGKWLHFDDFQLEMTSSKLHNEAGPREGGAQGVVDFQLPEEENLISAGDIQDHQKLTFMPTGNSTNGANLSSNTPINITEKLSAFGAAVKDERNMESSERLPFAHNSYEQMEPGIPYHSLQVQQSPPLFQAPQMSQVGPLHHHSVSHPAHLSSQMKFLGQEPIFNHDSPANPQFSSNMIRPPFHHPNVRVGGFDVPSHHSMPHQMQVPVNNPPHFPRGGAVSHHGNQATNFIQEMNQMQGFPFGPNQPNIGSHGVPMPGNTPEALQRLIEMELRAKSKQIHPLAAGHSQGMYGNEVDLGFRYR</sequence>
<accession>A0A2G9HS99</accession>
<reference evidence="3" key="1">
    <citation type="journal article" date="2018" name="Gigascience">
        <title>Genome assembly of the Pink Ipe (Handroanthus impetiginosus, Bignoniaceae), a highly valued, ecologically keystone Neotropical timber forest tree.</title>
        <authorList>
            <person name="Silva-Junior O.B."/>
            <person name="Grattapaglia D."/>
            <person name="Novaes E."/>
            <person name="Collevatti R.G."/>
        </authorList>
    </citation>
    <scope>NUCLEOTIDE SEQUENCE [LARGE SCALE GENOMIC DNA]</scope>
    <source>
        <strain evidence="3">cv. UFG-1</strain>
    </source>
</reference>
<dbReference type="EMBL" id="NKXS01001165">
    <property type="protein sequence ID" value="PIN20170.1"/>
    <property type="molecule type" value="Genomic_DNA"/>
</dbReference>
<dbReference type="PANTHER" id="PTHR34802">
    <property type="entry name" value="CHORISMATE SYNTHASE"/>
    <property type="match status" value="1"/>
</dbReference>
<feature type="compositionally biased region" description="Basic and acidic residues" evidence="1">
    <location>
        <begin position="451"/>
        <end position="463"/>
    </location>
</feature>
<name>A0A2G9HS99_9LAMI</name>
<dbReference type="OrthoDB" id="1923709at2759"/>
<organism evidence="2 3">
    <name type="scientific">Handroanthus impetiginosus</name>
    <dbReference type="NCBI Taxonomy" id="429701"/>
    <lineage>
        <taxon>Eukaryota</taxon>
        <taxon>Viridiplantae</taxon>
        <taxon>Streptophyta</taxon>
        <taxon>Embryophyta</taxon>
        <taxon>Tracheophyta</taxon>
        <taxon>Spermatophyta</taxon>
        <taxon>Magnoliopsida</taxon>
        <taxon>eudicotyledons</taxon>
        <taxon>Gunneridae</taxon>
        <taxon>Pentapetalae</taxon>
        <taxon>asterids</taxon>
        <taxon>lamiids</taxon>
        <taxon>Lamiales</taxon>
        <taxon>Bignoniaceae</taxon>
        <taxon>Crescentiina</taxon>
        <taxon>Tabebuia alliance</taxon>
        <taxon>Handroanthus</taxon>
    </lineage>
</organism>
<feature type="compositionally biased region" description="Polar residues" evidence="1">
    <location>
        <begin position="85"/>
        <end position="97"/>
    </location>
</feature>
<feature type="region of interest" description="Disordered" evidence="1">
    <location>
        <begin position="66"/>
        <end position="161"/>
    </location>
</feature>
<dbReference type="Proteomes" id="UP000231279">
    <property type="component" value="Unassembled WGS sequence"/>
</dbReference>
<feature type="compositionally biased region" description="Basic and acidic residues" evidence="1">
    <location>
        <begin position="213"/>
        <end position="225"/>
    </location>
</feature>
<feature type="compositionally biased region" description="Basic and acidic residues" evidence="1">
    <location>
        <begin position="1"/>
        <end position="19"/>
    </location>
</feature>
<feature type="compositionally biased region" description="Basic and acidic residues" evidence="1">
    <location>
        <begin position="106"/>
        <end position="128"/>
    </location>
</feature>
<evidence type="ECO:0000256" key="1">
    <source>
        <dbReference type="SAM" id="MobiDB-lite"/>
    </source>
</evidence>
<dbReference type="AlphaFoldDB" id="A0A2G9HS99"/>
<protein>
    <submittedName>
        <fullName evidence="2">Uncharacterized protein</fullName>
    </submittedName>
</protein>
<gene>
    <name evidence="2" type="ORF">CDL12_07132</name>
</gene>
<feature type="region of interest" description="Disordered" evidence="1">
    <location>
        <begin position="337"/>
        <end position="363"/>
    </location>
</feature>
<evidence type="ECO:0000313" key="3">
    <source>
        <dbReference type="Proteomes" id="UP000231279"/>
    </source>
</evidence>
<comment type="caution">
    <text evidence="2">The sequence shown here is derived from an EMBL/GenBank/DDBJ whole genome shotgun (WGS) entry which is preliminary data.</text>
</comment>
<dbReference type="STRING" id="429701.A0A2G9HS99"/>
<dbReference type="PANTHER" id="PTHR34802:SF1">
    <property type="entry name" value="CHORISMATE SYNTHASE"/>
    <property type="match status" value="1"/>
</dbReference>
<feature type="region of interest" description="Disordered" evidence="1">
    <location>
        <begin position="1"/>
        <end position="22"/>
    </location>
</feature>
<feature type="region of interest" description="Disordered" evidence="1">
    <location>
        <begin position="176"/>
        <end position="225"/>
    </location>
</feature>
<keyword evidence="3" id="KW-1185">Reference proteome</keyword>
<feature type="region of interest" description="Disordered" evidence="1">
    <location>
        <begin position="444"/>
        <end position="466"/>
    </location>
</feature>